<dbReference type="GO" id="GO:0030313">
    <property type="term" value="C:cell envelope"/>
    <property type="evidence" value="ECO:0007669"/>
    <property type="project" value="UniProtKB-SubCell"/>
</dbReference>
<name>A0A2P7SS98_9HYPH</name>
<dbReference type="RefSeq" id="WP_106770689.1">
    <property type="nucleotide sequence ID" value="NZ_PXYK01000002.1"/>
</dbReference>
<feature type="signal peptide" evidence="4">
    <location>
        <begin position="1"/>
        <end position="25"/>
    </location>
</feature>
<dbReference type="Gene3D" id="3.40.50.2300">
    <property type="match status" value="2"/>
</dbReference>
<dbReference type="InterPro" id="IPR028082">
    <property type="entry name" value="Peripla_BP_I"/>
</dbReference>
<dbReference type="EMBL" id="PXYK01000002">
    <property type="protein sequence ID" value="PSJ65349.1"/>
    <property type="molecule type" value="Genomic_DNA"/>
</dbReference>
<feature type="chain" id="PRO_5015121395" evidence="4">
    <location>
        <begin position="26"/>
        <end position="382"/>
    </location>
</feature>
<evidence type="ECO:0000313" key="7">
    <source>
        <dbReference type="Proteomes" id="UP000241229"/>
    </source>
</evidence>
<reference evidence="6 7" key="1">
    <citation type="submission" date="2018-03" db="EMBL/GenBank/DDBJ databases">
        <title>The draft genome of Mesorhizobium sp. 6GN-30.</title>
        <authorList>
            <person name="Liu L."/>
            <person name="Li L."/>
            <person name="Wang T."/>
            <person name="Zhang X."/>
            <person name="Liang L."/>
        </authorList>
    </citation>
    <scope>NUCLEOTIDE SEQUENCE [LARGE SCALE GENOMIC DNA]</scope>
    <source>
        <strain evidence="6 7">6GN30</strain>
    </source>
</reference>
<proteinExistence type="inferred from homology"/>
<evidence type="ECO:0000256" key="4">
    <source>
        <dbReference type="SAM" id="SignalP"/>
    </source>
</evidence>
<sequence>MKGMLTKSALLAVLIAGTVAGTSHAQEAKEGYSGKPRTILWASTDIQYSDTSQFKKDGPYVIGFSNASISNVWRVGLLHAVQKAAADNKDKISKLIITDANDDAAKQVSDVQDILQRGVDLLIVSPATAQELDPIVSQAMAQGVPVVLVDRRVTSDNFVSFITASDQVLGRLYAQWIVEKLNGKGNVIMLPGLAGASPAEIRIAAAKQVFAEYPDIKIIDMQYTEWSPVKGKQVMAALLQKHGKAIDAVWSDSGLQASGALEAFVEAGWEDGTIPPITCADLNGCIKQAVQHKVPVLNFDYPPAMGGVAVQVALDVLAGKPVPKIYAVNSDISISKGDETTSVKADRWAEDYARLDRSNDLILSTGLGSDYDPTTFKVDYPQ</sequence>
<organism evidence="6 7">
    <name type="scientific">Kumtagia ephedrae</name>
    <dbReference type="NCBI Taxonomy" id="2116701"/>
    <lineage>
        <taxon>Bacteria</taxon>
        <taxon>Pseudomonadati</taxon>
        <taxon>Pseudomonadota</taxon>
        <taxon>Alphaproteobacteria</taxon>
        <taxon>Hyphomicrobiales</taxon>
        <taxon>Phyllobacteriaceae</taxon>
        <taxon>Kumtagia</taxon>
    </lineage>
</organism>
<keyword evidence="3 4" id="KW-0732">Signal</keyword>
<dbReference type="AlphaFoldDB" id="A0A2P7SS98"/>
<dbReference type="InterPro" id="IPR025997">
    <property type="entry name" value="SBP_2_dom"/>
</dbReference>
<comment type="caution">
    <text evidence="6">The sequence shown here is derived from an EMBL/GenBank/DDBJ whole genome shotgun (WGS) entry which is preliminary data.</text>
</comment>
<evidence type="ECO:0000259" key="5">
    <source>
        <dbReference type="Pfam" id="PF13407"/>
    </source>
</evidence>
<evidence type="ECO:0000313" key="6">
    <source>
        <dbReference type="EMBL" id="PSJ65349.1"/>
    </source>
</evidence>
<dbReference type="SUPFAM" id="SSF53822">
    <property type="entry name" value="Periplasmic binding protein-like I"/>
    <property type="match status" value="1"/>
</dbReference>
<evidence type="ECO:0000256" key="3">
    <source>
        <dbReference type="ARBA" id="ARBA00022729"/>
    </source>
</evidence>
<feature type="domain" description="Periplasmic binding protein" evidence="5">
    <location>
        <begin position="62"/>
        <end position="320"/>
    </location>
</feature>
<comment type="similarity">
    <text evidence="2">Belongs to the bacterial solute-binding protein 2 family.</text>
</comment>
<accession>A0A2P7SS98</accession>
<comment type="subcellular location">
    <subcellularLocation>
        <location evidence="1">Cell envelope</location>
    </subcellularLocation>
</comment>
<dbReference type="OrthoDB" id="7322203at2"/>
<dbReference type="Proteomes" id="UP000241229">
    <property type="component" value="Unassembled WGS sequence"/>
</dbReference>
<dbReference type="GO" id="GO:0030246">
    <property type="term" value="F:carbohydrate binding"/>
    <property type="evidence" value="ECO:0007669"/>
    <property type="project" value="UniProtKB-ARBA"/>
</dbReference>
<evidence type="ECO:0000256" key="2">
    <source>
        <dbReference type="ARBA" id="ARBA00007639"/>
    </source>
</evidence>
<gene>
    <name evidence="6" type="ORF">C7I84_03105</name>
</gene>
<dbReference type="Pfam" id="PF13407">
    <property type="entry name" value="Peripla_BP_4"/>
    <property type="match status" value="1"/>
</dbReference>
<evidence type="ECO:0000256" key="1">
    <source>
        <dbReference type="ARBA" id="ARBA00004196"/>
    </source>
</evidence>
<keyword evidence="7" id="KW-1185">Reference proteome</keyword>
<dbReference type="PANTHER" id="PTHR46847">
    <property type="entry name" value="D-ALLOSE-BINDING PERIPLASMIC PROTEIN-RELATED"/>
    <property type="match status" value="1"/>
</dbReference>
<dbReference type="PANTHER" id="PTHR46847:SF3">
    <property type="entry name" value="GALACTOFURANOSE-BINDING PROTEIN YTFQ"/>
    <property type="match status" value="1"/>
</dbReference>
<protein>
    <submittedName>
        <fullName evidence="6">Sugar ABC transporter substrate-binding protein</fullName>
    </submittedName>
</protein>